<dbReference type="InterPro" id="IPR050177">
    <property type="entry name" value="Lipid_A_modif_metabolic_enz"/>
</dbReference>
<dbReference type="KEGG" id="kim:G3T16_03895"/>
<gene>
    <name evidence="2" type="ORF">G3T16_03895</name>
</gene>
<sequence length="313" mass="33130">MKALVTGATGFIGRELCRQLTLREDTVLPLSCRGEPLADGRATTAVDLRQALPEPSLLSGVDVVYHLAGIAHQRAAPAAYTELNERATLALAAAAEAAGVSCFVFLSSVKAMGAGSGSAPRAEQDAVPPEDPYGRSKWEAECGLRRRFARSAMRVVILRPALVYGPEPKGNLRLLLWAARLGLPGPPIAGGRSMVGVADLAALMSCLPEQVDAGVHSWIVTDGQSYTTAQLYQLLRAALGRPGPGRQAPLWCWRLLARILDGVSRQPAGSSFDKLFATELYCNAALLAATRWRPQQSLATVAGELAGPRGRAG</sequence>
<dbReference type="InterPro" id="IPR036291">
    <property type="entry name" value="NAD(P)-bd_dom_sf"/>
</dbReference>
<dbReference type="PANTHER" id="PTHR43245:SF58">
    <property type="entry name" value="BLL5923 PROTEIN"/>
    <property type="match status" value="1"/>
</dbReference>
<dbReference type="Proteomes" id="UP000477680">
    <property type="component" value="Chromosome"/>
</dbReference>
<evidence type="ECO:0000313" key="3">
    <source>
        <dbReference type="Proteomes" id="UP000477680"/>
    </source>
</evidence>
<name>A0A6C0U2S6_9GAMM</name>
<reference evidence="2 3" key="1">
    <citation type="submission" date="2020-02" db="EMBL/GenBank/DDBJ databases">
        <title>Genome sequencing for Kineobactrum sp. M2.</title>
        <authorList>
            <person name="Park S.-J."/>
        </authorList>
    </citation>
    <scope>NUCLEOTIDE SEQUENCE [LARGE SCALE GENOMIC DNA]</scope>
    <source>
        <strain evidence="2 3">M2</strain>
    </source>
</reference>
<feature type="domain" description="NAD-dependent epimerase/dehydratase" evidence="1">
    <location>
        <begin position="3"/>
        <end position="216"/>
    </location>
</feature>
<proteinExistence type="predicted"/>
<dbReference type="SUPFAM" id="SSF51735">
    <property type="entry name" value="NAD(P)-binding Rossmann-fold domains"/>
    <property type="match status" value="1"/>
</dbReference>
<dbReference type="InterPro" id="IPR001509">
    <property type="entry name" value="Epimerase_deHydtase"/>
</dbReference>
<protein>
    <submittedName>
        <fullName evidence="2">NAD-dependent epimerase/dehydratase family protein</fullName>
    </submittedName>
</protein>
<accession>A0A6C0U2S6</accession>
<dbReference type="Pfam" id="PF01370">
    <property type="entry name" value="Epimerase"/>
    <property type="match status" value="1"/>
</dbReference>
<dbReference type="RefSeq" id="WP_163493915.1">
    <property type="nucleotide sequence ID" value="NZ_CP048711.1"/>
</dbReference>
<dbReference type="AlphaFoldDB" id="A0A6C0U2S6"/>
<organism evidence="2 3">
    <name type="scientific">Kineobactrum salinum</name>
    <dbReference type="NCBI Taxonomy" id="2708301"/>
    <lineage>
        <taxon>Bacteria</taxon>
        <taxon>Pseudomonadati</taxon>
        <taxon>Pseudomonadota</taxon>
        <taxon>Gammaproteobacteria</taxon>
        <taxon>Cellvibrionales</taxon>
        <taxon>Halieaceae</taxon>
        <taxon>Kineobactrum</taxon>
    </lineage>
</organism>
<dbReference type="Gene3D" id="3.40.50.720">
    <property type="entry name" value="NAD(P)-binding Rossmann-like Domain"/>
    <property type="match status" value="1"/>
</dbReference>
<evidence type="ECO:0000259" key="1">
    <source>
        <dbReference type="Pfam" id="PF01370"/>
    </source>
</evidence>
<keyword evidence="3" id="KW-1185">Reference proteome</keyword>
<evidence type="ECO:0000313" key="2">
    <source>
        <dbReference type="EMBL" id="QIB64665.1"/>
    </source>
</evidence>
<dbReference type="PANTHER" id="PTHR43245">
    <property type="entry name" value="BIFUNCTIONAL POLYMYXIN RESISTANCE PROTEIN ARNA"/>
    <property type="match status" value="1"/>
</dbReference>
<dbReference type="EMBL" id="CP048711">
    <property type="protein sequence ID" value="QIB64665.1"/>
    <property type="molecule type" value="Genomic_DNA"/>
</dbReference>